<comment type="caution">
    <text evidence="2">The sequence shown here is derived from an EMBL/GenBank/DDBJ whole genome shotgun (WGS) entry which is preliminary data.</text>
</comment>
<sequence>MTSTGTPSLTANRRGSGRSASAPRTDGPGRVSRGDPDTLLGAVMLNTSYAVVVRYSMSTR</sequence>
<feature type="region of interest" description="Disordered" evidence="1">
    <location>
        <begin position="1"/>
        <end position="36"/>
    </location>
</feature>
<dbReference type="AlphaFoldDB" id="X8AFT4"/>
<reference evidence="2" key="1">
    <citation type="submission" date="2014-01" db="EMBL/GenBank/DDBJ databases">
        <authorList>
            <person name="Brown-Elliot B."/>
            <person name="Wallace R."/>
            <person name="Lenaerts A."/>
            <person name="Ordway D."/>
            <person name="DeGroote M.A."/>
            <person name="Parker T."/>
            <person name="Sizemore C."/>
            <person name="Tallon L.J."/>
            <person name="Sadzewicz L.K."/>
            <person name="Sengamalay N."/>
            <person name="Fraser C.M."/>
            <person name="Hine E."/>
            <person name="Shefchek K.A."/>
            <person name="Das S.P."/>
            <person name="Tettelin H."/>
        </authorList>
    </citation>
    <scope>NUCLEOTIDE SEQUENCE [LARGE SCALE GENOMIC DNA]</scope>
    <source>
        <strain evidence="2">4042</strain>
    </source>
</reference>
<evidence type="ECO:0000313" key="2">
    <source>
        <dbReference type="EMBL" id="EUA29853.1"/>
    </source>
</evidence>
<dbReference type="EMBL" id="JAOB01000060">
    <property type="protein sequence ID" value="EUA29853.1"/>
    <property type="molecule type" value="Genomic_DNA"/>
</dbReference>
<accession>X8AFT4</accession>
<proteinExistence type="predicted"/>
<gene>
    <name evidence="2" type="ORF">I553_4106</name>
</gene>
<evidence type="ECO:0000256" key="1">
    <source>
        <dbReference type="SAM" id="MobiDB-lite"/>
    </source>
</evidence>
<feature type="compositionally biased region" description="Polar residues" evidence="1">
    <location>
        <begin position="1"/>
        <end position="11"/>
    </location>
</feature>
<name>X8AFT4_MYCXE</name>
<organism evidence="2">
    <name type="scientific">Mycobacterium xenopi 4042</name>
    <dbReference type="NCBI Taxonomy" id="1299334"/>
    <lineage>
        <taxon>Bacteria</taxon>
        <taxon>Bacillati</taxon>
        <taxon>Actinomycetota</taxon>
        <taxon>Actinomycetes</taxon>
        <taxon>Mycobacteriales</taxon>
        <taxon>Mycobacteriaceae</taxon>
        <taxon>Mycobacterium</taxon>
    </lineage>
</organism>
<protein>
    <submittedName>
        <fullName evidence="2">Uncharacterized protein</fullName>
    </submittedName>
</protein>
<feature type="compositionally biased region" description="Low complexity" evidence="1">
    <location>
        <begin position="13"/>
        <end position="22"/>
    </location>
</feature>